<keyword evidence="1" id="KW-1133">Transmembrane helix</keyword>
<feature type="transmembrane region" description="Helical" evidence="1">
    <location>
        <begin position="97"/>
        <end position="116"/>
    </location>
</feature>
<sequence length="152" mass="16829">MLCPPDQFRLSRFWDIFIPFSIATIPAFTFAFLGIVAALFDQPGAVPPRLLMITLAGLQVTGMIAMAVVLLARFEFCKQQLSFRTCGCPAAWRKRTLVLSFAFMIVFDILANFAAIPGCGPLLAFAVPVFLIYLACIRIAFAKLQTDEELTK</sequence>
<evidence type="ECO:0000313" key="2">
    <source>
        <dbReference type="EMBL" id="SMP60866.1"/>
    </source>
</evidence>
<gene>
    <name evidence="2" type="ORF">SAMN06265222_1078</name>
</gene>
<dbReference type="Proteomes" id="UP001158067">
    <property type="component" value="Unassembled WGS sequence"/>
</dbReference>
<comment type="caution">
    <text evidence="2">The sequence shown here is derived from an EMBL/GenBank/DDBJ whole genome shotgun (WGS) entry which is preliminary data.</text>
</comment>
<name>A0ABY1Q5Y0_9BACT</name>
<keyword evidence="1" id="KW-0812">Transmembrane</keyword>
<feature type="transmembrane region" description="Helical" evidence="1">
    <location>
        <begin position="52"/>
        <end position="76"/>
    </location>
</feature>
<organism evidence="2 3">
    <name type="scientific">Neorhodopirellula lusitana</name>
    <dbReference type="NCBI Taxonomy" id="445327"/>
    <lineage>
        <taxon>Bacteria</taxon>
        <taxon>Pseudomonadati</taxon>
        <taxon>Planctomycetota</taxon>
        <taxon>Planctomycetia</taxon>
        <taxon>Pirellulales</taxon>
        <taxon>Pirellulaceae</taxon>
        <taxon>Neorhodopirellula</taxon>
    </lineage>
</organism>
<feature type="transmembrane region" description="Helical" evidence="1">
    <location>
        <begin position="16"/>
        <end position="40"/>
    </location>
</feature>
<keyword evidence="1" id="KW-0472">Membrane</keyword>
<keyword evidence="3" id="KW-1185">Reference proteome</keyword>
<feature type="transmembrane region" description="Helical" evidence="1">
    <location>
        <begin position="122"/>
        <end position="141"/>
    </location>
</feature>
<reference evidence="2 3" key="1">
    <citation type="submission" date="2017-05" db="EMBL/GenBank/DDBJ databases">
        <authorList>
            <person name="Varghese N."/>
            <person name="Submissions S."/>
        </authorList>
    </citation>
    <scope>NUCLEOTIDE SEQUENCE [LARGE SCALE GENOMIC DNA]</scope>
    <source>
        <strain evidence="2 3">DSM 25457</strain>
    </source>
</reference>
<proteinExistence type="predicted"/>
<accession>A0ABY1Q5Y0</accession>
<evidence type="ECO:0000313" key="3">
    <source>
        <dbReference type="Proteomes" id="UP001158067"/>
    </source>
</evidence>
<dbReference type="EMBL" id="FXUG01000007">
    <property type="protein sequence ID" value="SMP60866.1"/>
    <property type="molecule type" value="Genomic_DNA"/>
</dbReference>
<evidence type="ECO:0000256" key="1">
    <source>
        <dbReference type="SAM" id="Phobius"/>
    </source>
</evidence>
<protein>
    <submittedName>
        <fullName evidence="2">Uncharacterized protein</fullName>
    </submittedName>
</protein>